<dbReference type="Proteomes" id="UP000244855">
    <property type="component" value="Unassembled WGS sequence"/>
</dbReference>
<proteinExistence type="predicted"/>
<organism evidence="1 2">
    <name type="scientific">Periconia macrospinosa</name>
    <dbReference type="NCBI Taxonomy" id="97972"/>
    <lineage>
        <taxon>Eukaryota</taxon>
        <taxon>Fungi</taxon>
        <taxon>Dikarya</taxon>
        <taxon>Ascomycota</taxon>
        <taxon>Pezizomycotina</taxon>
        <taxon>Dothideomycetes</taxon>
        <taxon>Pleosporomycetidae</taxon>
        <taxon>Pleosporales</taxon>
        <taxon>Massarineae</taxon>
        <taxon>Periconiaceae</taxon>
        <taxon>Periconia</taxon>
    </lineage>
</organism>
<dbReference type="AlphaFoldDB" id="A0A2V1DRM8"/>
<keyword evidence="2" id="KW-1185">Reference proteome</keyword>
<sequence>MMCSTGKLMRVYFGGLAYGGICVPIAAEKLASQEVKLVPLSRRTHHLAPATPFSRLYGAFRFDFQSKGGRKNCIALRCTPLGLSRPNFLSVRRAPKLSIDLALLDSVASLSRAAHQLCSASFHMKGPRLDFDCTYSNIIVGRVATAFPIRSETPRPRGQLKRPVQSYLDVFITPPRLLSTTDRFALPFYAEHDSSFRMRNAAFSSA</sequence>
<accession>A0A2V1DRM8</accession>
<name>A0A2V1DRM8_9PLEO</name>
<gene>
    <name evidence="1" type="ORF">DM02DRAFT_391638</name>
</gene>
<protein>
    <submittedName>
        <fullName evidence="1">Uncharacterized protein</fullName>
    </submittedName>
</protein>
<evidence type="ECO:0000313" key="2">
    <source>
        <dbReference type="Proteomes" id="UP000244855"/>
    </source>
</evidence>
<reference evidence="1 2" key="1">
    <citation type="journal article" date="2018" name="Sci. Rep.">
        <title>Comparative genomics provides insights into the lifestyle and reveals functional heterogeneity of dark septate endophytic fungi.</title>
        <authorList>
            <person name="Knapp D.G."/>
            <person name="Nemeth J.B."/>
            <person name="Barry K."/>
            <person name="Hainaut M."/>
            <person name="Henrissat B."/>
            <person name="Johnson J."/>
            <person name="Kuo A."/>
            <person name="Lim J.H.P."/>
            <person name="Lipzen A."/>
            <person name="Nolan M."/>
            <person name="Ohm R.A."/>
            <person name="Tamas L."/>
            <person name="Grigoriev I.V."/>
            <person name="Spatafora J.W."/>
            <person name="Nagy L.G."/>
            <person name="Kovacs G.M."/>
        </authorList>
    </citation>
    <scope>NUCLEOTIDE SEQUENCE [LARGE SCALE GENOMIC DNA]</scope>
    <source>
        <strain evidence="1 2">DSE2036</strain>
    </source>
</reference>
<evidence type="ECO:0000313" key="1">
    <source>
        <dbReference type="EMBL" id="PVI00522.1"/>
    </source>
</evidence>
<dbReference type="EMBL" id="KZ805372">
    <property type="protein sequence ID" value="PVI00522.1"/>
    <property type="molecule type" value="Genomic_DNA"/>
</dbReference>